<dbReference type="SMART" id="SM01001">
    <property type="entry name" value="AIRC"/>
    <property type="match status" value="1"/>
</dbReference>
<dbReference type="AlphaFoldDB" id="A0A0U2XME2"/>
<feature type="domain" description="PurE" evidence="1">
    <location>
        <begin position="87"/>
        <end position="217"/>
    </location>
</feature>
<dbReference type="SUPFAM" id="SSF52255">
    <property type="entry name" value="N5-CAIR mutase (phosphoribosylaminoimidazole carboxylase, PurE)"/>
    <property type="match status" value="1"/>
</dbReference>
<name>A0A0U2XME2_9BACT</name>
<protein>
    <submittedName>
        <fullName evidence="2">Putative circadian phase modifier CpmA</fullName>
    </submittedName>
</protein>
<dbReference type="Gene3D" id="3.40.50.1970">
    <property type="match status" value="1"/>
</dbReference>
<dbReference type="GO" id="GO:0016787">
    <property type="term" value="F:hydrolase activity"/>
    <property type="evidence" value="ECO:0007669"/>
    <property type="project" value="InterPro"/>
</dbReference>
<sequence>MDASEITFDFDREQRLGLPEAVLCAGKTATQITQILTAAASRDHSLLLTRLSPEMHAQIDPESRLIDYESVSQTGFFGHRPGAAHHGRVAVVSAGTSDAPASFEAVRTLGFHNLQATLVMDVGVAGLWRLQARLEEIKDHQVVIVVAGMDGALASVIGGLVSAPVIVVPTSTGYGAARGGKTALAAALSSCAPGLLVCNIDNGYGAACAALRILGTA</sequence>
<evidence type="ECO:0000259" key="1">
    <source>
        <dbReference type="SMART" id="SM01001"/>
    </source>
</evidence>
<dbReference type="NCBIfam" id="NF033503">
    <property type="entry name" value="LarB"/>
    <property type="match status" value="1"/>
</dbReference>
<dbReference type="InterPro" id="IPR000031">
    <property type="entry name" value="PurE_dom"/>
</dbReference>
<organism evidence="2">
    <name type="scientific">uncultured bacterium EIL102C09</name>
    <dbReference type="NCBI Taxonomy" id="1768197"/>
    <lineage>
        <taxon>Bacteria</taxon>
        <taxon>environmental samples</taxon>
    </lineage>
</organism>
<dbReference type="PANTHER" id="PTHR43064">
    <property type="entry name" value="PHOSPHORIBOSYLAMINOIMIDAZOLE CARBOXYLASE-RELATED"/>
    <property type="match status" value="1"/>
</dbReference>
<dbReference type="PANTHER" id="PTHR43064:SF1">
    <property type="entry name" value="SLL1489 PROTEIN"/>
    <property type="match status" value="1"/>
</dbReference>
<evidence type="ECO:0000313" key="2">
    <source>
        <dbReference type="EMBL" id="ALS55979.1"/>
    </source>
</evidence>
<dbReference type="Pfam" id="PF00731">
    <property type="entry name" value="AIRC"/>
    <property type="match status" value="1"/>
</dbReference>
<dbReference type="EMBL" id="KT201084">
    <property type="protein sequence ID" value="ALS55979.1"/>
    <property type="molecule type" value="Genomic_DNA"/>
</dbReference>
<reference evidence="2" key="1">
    <citation type="journal article" date="2016" name="ISME J.">
        <title>Functional metagenomic screen reveals new and diverse microbial rhodopsins.</title>
        <authorList>
            <person name="Pushkarev A."/>
            <person name="Beja O."/>
        </authorList>
    </citation>
    <scope>NUCLEOTIDE SEQUENCE</scope>
</reference>
<dbReference type="GO" id="GO:0006189">
    <property type="term" value="P:'de novo' IMP biosynthetic process"/>
    <property type="evidence" value="ECO:0007669"/>
    <property type="project" value="InterPro"/>
</dbReference>
<dbReference type="InterPro" id="IPR039476">
    <property type="entry name" value="P2CMN_synthase_LarB"/>
</dbReference>
<accession>A0A0U2XME2</accession>
<proteinExistence type="predicted"/>